<dbReference type="Gene3D" id="3.40.50.2020">
    <property type="match status" value="1"/>
</dbReference>
<dbReference type="InterPro" id="IPR029057">
    <property type="entry name" value="PRTase-like"/>
</dbReference>
<dbReference type="GeneID" id="25730522"/>
<dbReference type="OrthoDB" id="9449045at2759"/>
<dbReference type="KEGG" id="mng:MNEG_13094"/>
<organism evidence="1 2">
    <name type="scientific">Monoraphidium neglectum</name>
    <dbReference type="NCBI Taxonomy" id="145388"/>
    <lineage>
        <taxon>Eukaryota</taxon>
        <taxon>Viridiplantae</taxon>
        <taxon>Chlorophyta</taxon>
        <taxon>core chlorophytes</taxon>
        <taxon>Chlorophyceae</taxon>
        <taxon>CS clade</taxon>
        <taxon>Sphaeropleales</taxon>
        <taxon>Selenastraceae</taxon>
        <taxon>Monoraphidium</taxon>
    </lineage>
</organism>
<dbReference type="RefSeq" id="XP_013893889.1">
    <property type="nucleotide sequence ID" value="XM_014038435.1"/>
</dbReference>
<keyword evidence="2" id="KW-1185">Reference proteome</keyword>
<gene>
    <name evidence="1" type="ORF">MNEG_13094</name>
</gene>
<evidence type="ECO:0000313" key="2">
    <source>
        <dbReference type="Proteomes" id="UP000054498"/>
    </source>
</evidence>
<name>A0A0D2LT95_9CHLO</name>
<sequence>MSAPINGGDAQYDIKGDCGEVLFTREQVQAATKELGAKIAADYAGKSPLIVPILKGSFIFAADLVRPLRGGGMGHQ</sequence>
<dbReference type="Proteomes" id="UP000054498">
    <property type="component" value="Unassembled WGS sequence"/>
</dbReference>
<protein>
    <submittedName>
        <fullName evidence="1">Uncharacterized protein</fullName>
    </submittedName>
</protein>
<dbReference type="AlphaFoldDB" id="A0A0D2LT95"/>
<accession>A0A0D2LT95</accession>
<reference evidence="1 2" key="1">
    <citation type="journal article" date="2013" name="BMC Genomics">
        <title>Reconstruction of the lipid metabolism for the microalga Monoraphidium neglectum from its genome sequence reveals characteristics suitable for biofuel production.</title>
        <authorList>
            <person name="Bogen C."/>
            <person name="Al-Dilaimi A."/>
            <person name="Albersmeier A."/>
            <person name="Wichmann J."/>
            <person name="Grundmann M."/>
            <person name="Rupp O."/>
            <person name="Lauersen K.J."/>
            <person name="Blifernez-Klassen O."/>
            <person name="Kalinowski J."/>
            <person name="Goesmann A."/>
            <person name="Mussgnug J.H."/>
            <person name="Kruse O."/>
        </authorList>
    </citation>
    <scope>NUCLEOTIDE SEQUENCE [LARGE SCALE GENOMIC DNA]</scope>
    <source>
        <strain evidence="1 2">SAG 48.87</strain>
    </source>
</reference>
<dbReference type="EMBL" id="KK103838">
    <property type="protein sequence ID" value="KIY94869.1"/>
    <property type="molecule type" value="Genomic_DNA"/>
</dbReference>
<dbReference type="SUPFAM" id="SSF53271">
    <property type="entry name" value="PRTase-like"/>
    <property type="match status" value="1"/>
</dbReference>
<proteinExistence type="predicted"/>
<evidence type="ECO:0000313" key="1">
    <source>
        <dbReference type="EMBL" id="KIY94869.1"/>
    </source>
</evidence>
<dbReference type="STRING" id="145388.A0A0D2LT95"/>